<evidence type="ECO:0000313" key="3">
    <source>
        <dbReference type="EMBL" id="MFC6704460.1"/>
    </source>
</evidence>
<organism evidence="3 4">
    <name type="scientific">Flexivirga alba</name>
    <dbReference type="NCBI Taxonomy" id="702742"/>
    <lineage>
        <taxon>Bacteria</taxon>
        <taxon>Bacillati</taxon>
        <taxon>Actinomycetota</taxon>
        <taxon>Actinomycetes</taxon>
        <taxon>Micrococcales</taxon>
        <taxon>Dermacoccaceae</taxon>
        <taxon>Flexivirga</taxon>
    </lineage>
</organism>
<dbReference type="RefSeq" id="WP_382398711.1">
    <property type="nucleotide sequence ID" value="NZ_JBHSWH010000001.1"/>
</dbReference>
<evidence type="ECO:0000256" key="1">
    <source>
        <dbReference type="SAM" id="MobiDB-lite"/>
    </source>
</evidence>
<feature type="compositionally biased region" description="Low complexity" evidence="1">
    <location>
        <begin position="87"/>
        <end position="104"/>
    </location>
</feature>
<keyword evidence="2" id="KW-1133">Transmembrane helix</keyword>
<accession>A0ABW2ACH1</accession>
<evidence type="ECO:0000313" key="4">
    <source>
        <dbReference type="Proteomes" id="UP001596298"/>
    </source>
</evidence>
<feature type="compositionally biased region" description="Gly residues" evidence="1">
    <location>
        <begin position="105"/>
        <end position="117"/>
    </location>
</feature>
<feature type="transmembrane region" description="Helical" evidence="2">
    <location>
        <begin position="36"/>
        <end position="58"/>
    </location>
</feature>
<dbReference type="Proteomes" id="UP001596298">
    <property type="component" value="Unassembled WGS sequence"/>
</dbReference>
<protein>
    <submittedName>
        <fullName evidence="3">Uncharacterized protein</fullName>
    </submittedName>
</protein>
<sequence>MTQEHPQLPTPPPAGQHVAETTPVLHQPRWSGKKTAVVAALAIGLSSAGAITASAAVASGTGGGTGRMGGGGFGNARTFEVPGGTGSQQQGSTGQQGNGAPNGAPGAGGGPGSGSGT</sequence>
<dbReference type="EMBL" id="JBHSWH010000001">
    <property type="protein sequence ID" value="MFC6704460.1"/>
    <property type="molecule type" value="Genomic_DNA"/>
</dbReference>
<keyword evidence="2" id="KW-0812">Transmembrane</keyword>
<feature type="compositionally biased region" description="Gly residues" evidence="1">
    <location>
        <begin position="60"/>
        <end position="74"/>
    </location>
</feature>
<feature type="region of interest" description="Disordered" evidence="1">
    <location>
        <begin position="57"/>
        <end position="117"/>
    </location>
</feature>
<feature type="region of interest" description="Disordered" evidence="1">
    <location>
        <begin position="1"/>
        <end position="32"/>
    </location>
</feature>
<keyword evidence="2" id="KW-0472">Membrane</keyword>
<name>A0ABW2ACH1_9MICO</name>
<comment type="caution">
    <text evidence="3">The sequence shown here is derived from an EMBL/GenBank/DDBJ whole genome shotgun (WGS) entry which is preliminary data.</text>
</comment>
<reference evidence="4" key="1">
    <citation type="journal article" date="2019" name="Int. J. Syst. Evol. Microbiol.">
        <title>The Global Catalogue of Microorganisms (GCM) 10K type strain sequencing project: providing services to taxonomists for standard genome sequencing and annotation.</title>
        <authorList>
            <consortium name="The Broad Institute Genomics Platform"/>
            <consortium name="The Broad Institute Genome Sequencing Center for Infectious Disease"/>
            <person name="Wu L."/>
            <person name="Ma J."/>
        </authorList>
    </citation>
    <scope>NUCLEOTIDE SEQUENCE [LARGE SCALE GENOMIC DNA]</scope>
    <source>
        <strain evidence="4">CCUG 58127</strain>
    </source>
</reference>
<gene>
    <name evidence="3" type="ORF">ACFQDH_04045</name>
</gene>
<proteinExistence type="predicted"/>
<keyword evidence="4" id="KW-1185">Reference proteome</keyword>
<evidence type="ECO:0000256" key="2">
    <source>
        <dbReference type="SAM" id="Phobius"/>
    </source>
</evidence>